<dbReference type="InterPro" id="IPR051697">
    <property type="entry name" value="Patched_domain-protein"/>
</dbReference>
<keyword evidence="4 7" id="KW-1133">Transmembrane helix</keyword>
<feature type="transmembrane region" description="Helical" evidence="7">
    <location>
        <begin position="28"/>
        <end position="48"/>
    </location>
</feature>
<feature type="transmembrane region" description="Helical" evidence="7">
    <location>
        <begin position="288"/>
        <end position="306"/>
    </location>
</feature>
<evidence type="ECO:0000256" key="6">
    <source>
        <dbReference type="ARBA" id="ARBA00023180"/>
    </source>
</evidence>
<proteinExistence type="inferred from homology"/>
<evidence type="ECO:0000259" key="8">
    <source>
        <dbReference type="PROSITE" id="PS50156"/>
    </source>
</evidence>
<evidence type="ECO:0000256" key="1">
    <source>
        <dbReference type="ARBA" id="ARBA00004141"/>
    </source>
</evidence>
<evidence type="ECO:0000313" key="10">
    <source>
        <dbReference type="Proteomes" id="UP000218231"/>
    </source>
</evidence>
<dbReference type="EMBL" id="LIAE01006617">
    <property type="protein sequence ID" value="PAV86910.1"/>
    <property type="molecule type" value="Genomic_DNA"/>
</dbReference>
<dbReference type="PANTHER" id="PTHR10796:SF104">
    <property type="entry name" value="SSD DOMAIN-CONTAINING PROTEIN"/>
    <property type="match status" value="1"/>
</dbReference>
<dbReference type="GO" id="GO:0018996">
    <property type="term" value="P:molting cycle, collagen and cuticulin-based cuticle"/>
    <property type="evidence" value="ECO:0007669"/>
    <property type="project" value="TreeGrafter"/>
</dbReference>
<feature type="transmembrane region" description="Helical" evidence="7">
    <location>
        <begin position="257"/>
        <end position="276"/>
    </location>
</feature>
<reference evidence="9 10" key="1">
    <citation type="journal article" date="2017" name="Curr. Biol.">
        <title>Genome architecture and evolution of a unichromosomal asexual nematode.</title>
        <authorList>
            <person name="Fradin H."/>
            <person name="Zegar C."/>
            <person name="Gutwein M."/>
            <person name="Lucas J."/>
            <person name="Kovtun M."/>
            <person name="Corcoran D."/>
            <person name="Baugh L.R."/>
            <person name="Kiontke K."/>
            <person name="Gunsalus K."/>
            <person name="Fitch D.H."/>
            <person name="Piano F."/>
        </authorList>
    </citation>
    <scope>NUCLEOTIDE SEQUENCE [LARGE SCALE GENOMIC DNA]</scope>
    <source>
        <strain evidence="9">PF1309</strain>
    </source>
</reference>
<sequence>MKLCTAKYEIYMQRLFYRLGVSIGTHPWRYIFGVLLFTFVCAIGLVRFHQISNARQTFTASDSASHKEGNMMKEFLGQNGTLHMIEMMIKAADNGNLLREAHLHQFIDLTKEIRNITVEDENGKKHKYDDDLCHPYCAKNDALFLFLDLYDSNHTNTRSDGALELSYPTMELLDRRVFLAASIYGPSFVNGTNIIDGFTTAILRFYMTYSDPKLLIKWEDKLVELLYDSHKYPLLTAGAGSDNLVAKEVKAIGTKTAPLLGMSLGLLMVFLFFCSFRYKMRESKPFEAMLGGCIPILASIATIGLVSATGLAFQSIIVSTLFLILAIGIDDVFLMLSEWHRSEKSLPIPERAGEMAKIAFCSMTVTSVWRFISIAVEKWWFRMSVIGILIGYWALGIYGIENFKTDLSIQKMGDPDSRIVVFKTEYDHVIRAMQTVAILVRKPGDLRNPRHLRKVKDMVTVYETADYSYGPDSTFCWLQPYLDHLAFFEAEDDIELPPFTYRDLPVFLASNSIYNSTLHINESACLQDKPECLTAFMFTTGFSGKADYYEMYPLIESWRAIASRFPELEIYTYTERHNFADQSNDMQSIIWQTAMSEVICMGLSFIIFVPDPVSISAAMFSLLSVNMGVLGFLSLWDVGMDPVSMASLLMSIGFSVDISAHITYHYYEVKASTVILVTVFGLIHGLIILPVFLSIFTQIYKLIFKKGSTSSNGSIGKGSTNSSSGSNISIGQPAAITSNNNNNNNDSHKY</sequence>
<comment type="similarity">
    <text evidence="2">Belongs to the patched family.</text>
</comment>
<keyword evidence="5 7" id="KW-0472">Membrane</keyword>
<dbReference type="PANTHER" id="PTHR10796">
    <property type="entry name" value="PATCHED-RELATED"/>
    <property type="match status" value="1"/>
</dbReference>
<dbReference type="SUPFAM" id="SSF82866">
    <property type="entry name" value="Multidrug efflux transporter AcrB transmembrane domain"/>
    <property type="match status" value="2"/>
</dbReference>
<dbReference type="InterPro" id="IPR000731">
    <property type="entry name" value="SSD"/>
</dbReference>
<dbReference type="InterPro" id="IPR003392">
    <property type="entry name" value="PTHD_SSD"/>
</dbReference>
<organism evidence="9 10">
    <name type="scientific">Diploscapter pachys</name>
    <dbReference type="NCBI Taxonomy" id="2018661"/>
    <lineage>
        <taxon>Eukaryota</taxon>
        <taxon>Metazoa</taxon>
        <taxon>Ecdysozoa</taxon>
        <taxon>Nematoda</taxon>
        <taxon>Chromadorea</taxon>
        <taxon>Rhabditida</taxon>
        <taxon>Rhabditina</taxon>
        <taxon>Rhabditomorpha</taxon>
        <taxon>Rhabditoidea</taxon>
        <taxon>Rhabditidae</taxon>
        <taxon>Diploscapter</taxon>
    </lineage>
</organism>
<evidence type="ECO:0000256" key="5">
    <source>
        <dbReference type="ARBA" id="ARBA00023136"/>
    </source>
</evidence>
<dbReference type="GO" id="GO:0006897">
    <property type="term" value="P:endocytosis"/>
    <property type="evidence" value="ECO:0007669"/>
    <property type="project" value="TreeGrafter"/>
</dbReference>
<dbReference type="OrthoDB" id="6510177at2759"/>
<feature type="transmembrane region" description="Helical" evidence="7">
    <location>
        <begin position="589"/>
        <end position="609"/>
    </location>
</feature>
<keyword evidence="10" id="KW-1185">Reference proteome</keyword>
<dbReference type="PROSITE" id="PS50156">
    <property type="entry name" value="SSD"/>
    <property type="match status" value="1"/>
</dbReference>
<dbReference type="GO" id="GO:0030659">
    <property type="term" value="C:cytoplasmic vesicle membrane"/>
    <property type="evidence" value="ECO:0007669"/>
    <property type="project" value="TreeGrafter"/>
</dbReference>
<dbReference type="AlphaFoldDB" id="A0A2A2LL85"/>
<evidence type="ECO:0000256" key="2">
    <source>
        <dbReference type="ARBA" id="ARBA00005585"/>
    </source>
</evidence>
<keyword evidence="3 7" id="KW-0812">Transmembrane</keyword>
<protein>
    <recommendedName>
        <fullName evidence="8">SSD domain-containing protein</fullName>
    </recommendedName>
</protein>
<dbReference type="GO" id="GO:0005886">
    <property type="term" value="C:plasma membrane"/>
    <property type="evidence" value="ECO:0007669"/>
    <property type="project" value="TreeGrafter"/>
</dbReference>
<feature type="transmembrane region" description="Helical" evidence="7">
    <location>
        <begin position="615"/>
        <end position="636"/>
    </location>
</feature>
<feature type="transmembrane region" description="Helical" evidence="7">
    <location>
        <begin position="648"/>
        <end position="667"/>
    </location>
</feature>
<feature type="transmembrane region" description="Helical" evidence="7">
    <location>
        <begin position="673"/>
        <end position="696"/>
    </location>
</feature>
<comment type="subcellular location">
    <subcellularLocation>
        <location evidence="1">Membrane</location>
        <topology evidence="1">Multi-pass membrane protein</topology>
    </subcellularLocation>
</comment>
<name>A0A2A2LL85_9BILA</name>
<feature type="transmembrane region" description="Helical" evidence="7">
    <location>
        <begin position="312"/>
        <end position="334"/>
    </location>
</feature>
<comment type="caution">
    <text evidence="9">The sequence shown here is derived from an EMBL/GenBank/DDBJ whole genome shotgun (WGS) entry which is preliminary data.</text>
</comment>
<dbReference type="Proteomes" id="UP000218231">
    <property type="component" value="Unassembled WGS sequence"/>
</dbReference>
<keyword evidence="6" id="KW-0325">Glycoprotein</keyword>
<evidence type="ECO:0000256" key="7">
    <source>
        <dbReference type="SAM" id="Phobius"/>
    </source>
</evidence>
<dbReference type="Gene3D" id="1.20.1640.10">
    <property type="entry name" value="Multidrug efflux transporter AcrB transmembrane domain"/>
    <property type="match status" value="1"/>
</dbReference>
<gene>
    <name evidence="9" type="ORF">WR25_03367</name>
</gene>
<evidence type="ECO:0000256" key="3">
    <source>
        <dbReference type="ARBA" id="ARBA00022692"/>
    </source>
</evidence>
<accession>A0A2A2LL85</accession>
<evidence type="ECO:0000256" key="4">
    <source>
        <dbReference type="ARBA" id="ARBA00022989"/>
    </source>
</evidence>
<dbReference type="STRING" id="2018661.A0A2A2LL85"/>
<dbReference type="Pfam" id="PF02460">
    <property type="entry name" value="Patched"/>
    <property type="match status" value="1"/>
</dbReference>
<evidence type="ECO:0000313" key="9">
    <source>
        <dbReference type="EMBL" id="PAV86910.1"/>
    </source>
</evidence>
<feature type="transmembrane region" description="Helical" evidence="7">
    <location>
        <begin position="379"/>
        <end position="400"/>
    </location>
</feature>
<feature type="domain" description="SSD" evidence="8">
    <location>
        <begin position="258"/>
        <end position="376"/>
    </location>
</feature>